<feature type="non-terminal residue" evidence="1">
    <location>
        <position position="388"/>
    </location>
</feature>
<sequence length="388" mass="43359">MDDIHDNIDSLIWTHPLLLSNTRLPNRDVATAASEWESLRSQHPPKCSEFAPLASAAANSDDYDIAFSQAATMTAYAIELLQDAADSLKGDMRCIQQASDFLVTLCDTLIETRDEHRDRRARASEQAPERSHGGQNEDTGSHRSGGRVESSGSGLNRRWHPYLRDRSLLAASREKSARSTAPECAVSHAASECLRAVDSISTECTDDDSDIDTKTRGLAIRPNEALSLLPEELDRRQVIRATFLRQGFTESDIAAFVDCISKKTNVTYDRFWKAWATWCVERDLDPTQRSEADLKICMAERGTSANSSNIKTVVRKVWSIVGASRQELAAILNQDPIPVLPEELSRRQVIRAAFLRQGFTESDIAAYLESVSKKTNMTYDSYWKPWAT</sequence>
<evidence type="ECO:0000313" key="1">
    <source>
        <dbReference type="EMBL" id="KAJ2896951.1"/>
    </source>
</evidence>
<gene>
    <name evidence="1" type="ORF">IWW38_001873</name>
</gene>
<dbReference type="Proteomes" id="UP001139981">
    <property type="component" value="Unassembled WGS sequence"/>
</dbReference>
<protein>
    <submittedName>
        <fullName evidence="1">Uncharacterized protein</fullName>
    </submittedName>
</protein>
<name>A0ACC1M548_9FUNG</name>
<evidence type="ECO:0000313" key="2">
    <source>
        <dbReference type="Proteomes" id="UP001139981"/>
    </source>
</evidence>
<organism evidence="1 2">
    <name type="scientific">Coemansia aciculifera</name>
    <dbReference type="NCBI Taxonomy" id="417176"/>
    <lineage>
        <taxon>Eukaryota</taxon>
        <taxon>Fungi</taxon>
        <taxon>Fungi incertae sedis</taxon>
        <taxon>Zoopagomycota</taxon>
        <taxon>Kickxellomycotina</taxon>
        <taxon>Kickxellomycetes</taxon>
        <taxon>Kickxellales</taxon>
        <taxon>Kickxellaceae</taxon>
        <taxon>Coemansia</taxon>
    </lineage>
</organism>
<accession>A0ACC1M548</accession>
<proteinExistence type="predicted"/>
<keyword evidence="2" id="KW-1185">Reference proteome</keyword>
<comment type="caution">
    <text evidence="1">The sequence shown here is derived from an EMBL/GenBank/DDBJ whole genome shotgun (WGS) entry which is preliminary data.</text>
</comment>
<reference evidence="1" key="1">
    <citation type="submission" date="2022-07" db="EMBL/GenBank/DDBJ databases">
        <title>Phylogenomic reconstructions and comparative analyses of Kickxellomycotina fungi.</title>
        <authorList>
            <person name="Reynolds N.K."/>
            <person name="Stajich J.E."/>
            <person name="Barry K."/>
            <person name="Grigoriev I.V."/>
            <person name="Crous P."/>
            <person name="Smith M.E."/>
        </authorList>
    </citation>
    <scope>NUCLEOTIDE SEQUENCE</scope>
    <source>
        <strain evidence="1">CBS 190363</strain>
    </source>
</reference>
<dbReference type="EMBL" id="JANBVB010000156">
    <property type="protein sequence ID" value="KAJ2896951.1"/>
    <property type="molecule type" value="Genomic_DNA"/>
</dbReference>